<keyword evidence="4" id="KW-1185">Reference proteome</keyword>
<protein>
    <submittedName>
        <fullName evidence="3">Uncharacterized protein</fullName>
    </submittedName>
</protein>
<sequence>MKTSLAALVLASLAASFNVAQYLSKRCTGLLVPEHNVTADRGCVVAREDGYLAGLVNDWTGDEDNNLVLALYRGKTCCHADLIKTVDWEDSCIEIESGETVGSFRAVDPNVPDDPAGGYDSCEADDDSEQPVEGVPPSWDG</sequence>
<evidence type="ECO:0000313" key="4">
    <source>
        <dbReference type="Proteomes" id="UP000029964"/>
    </source>
</evidence>
<name>A0A086TAX9_HAPC1</name>
<evidence type="ECO:0000256" key="2">
    <source>
        <dbReference type="SAM" id="SignalP"/>
    </source>
</evidence>
<proteinExistence type="predicted"/>
<dbReference type="AlphaFoldDB" id="A0A086TAX9"/>
<dbReference type="OrthoDB" id="5407769at2759"/>
<dbReference type="EMBL" id="JPKY01000018">
    <property type="protein sequence ID" value="KFH46511.1"/>
    <property type="molecule type" value="Genomic_DNA"/>
</dbReference>
<feature type="signal peptide" evidence="2">
    <location>
        <begin position="1"/>
        <end position="16"/>
    </location>
</feature>
<evidence type="ECO:0000313" key="3">
    <source>
        <dbReference type="EMBL" id="KFH46511.1"/>
    </source>
</evidence>
<organism evidence="3 4">
    <name type="scientific">Hapsidospora chrysogenum (strain ATCC 11550 / CBS 779.69 / DSM 880 / IAM 14645 / JCM 23072 / IMI 49137)</name>
    <name type="common">Acremonium chrysogenum</name>
    <dbReference type="NCBI Taxonomy" id="857340"/>
    <lineage>
        <taxon>Eukaryota</taxon>
        <taxon>Fungi</taxon>
        <taxon>Dikarya</taxon>
        <taxon>Ascomycota</taxon>
        <taxon>Pezizomycotina</taxon>
        <taxon>Sordariomycetes</taxon>
        <taxon>Hypocreomycetidae</taxon>
        <taxon>Hypocreales</taxon>
        <taxon>Bionectriaceae</taxon>
        <taxon>Hapsidospora</taxon>
    </lineage>
</organism>
<gene>
    <name evidence="3" type="ORF">ACRE_025920</name>
</gene>
<keyword evidence="2" id="KW-0732">Signal</keyword>
<comment type="caution">
    <text evidence="3">The sequence shown here is derived from an EMBL/GenBank/DDBJ whole genome shotgun (WGS) entry which is preliminary data.</text>
</comment>
<feature type="chain" id="PRO_5001815669" evidence="2">
    <location>
        <begin position="17"/>
        <end position="141"/>
    </location>
</feature>
<accession>A0A086TAX9</accession>
<dbReference type="Proteomes" id="UP000029964">
    <property type="component" value="Unassembled WGS sequence"/>
</dbReference>
<feature type="region of interest" description="Disordered" evidence="1">
    <location>
        <begin position="104"/>
        <end position="141"/>
    </location>
</feature>
<dbReference type="HOGENOM" id="CLU_1824733_0_0_1"/>
<reference evidence="4" key="1">
    <citation type="journal article" date="2014" name="Genome Announc.">
        <title>Genome sequence and annotation of Acremonium chrysogenum, producer of the beta-lactam antibiotic cephalosporin C.</title>
        <authorList>
            <person name="Terfehr D."/>
            <person name="Dahlmann T.A."/>
            <person name="Specht T."/>
            <person name="Zadra I."/>
            <person name="Kuernsteiner H."/>
            <person name="Kueck U."/>
        </authorList>
    </citation>
    <scope>NUCLEOTIDE SEQUENCE [LARGE SCALE GENOMIC DNA]</scope>
    <source>
        <strain evidence="4">ATCC 11550 / CBS 779.69 / DSM 880 / IAM 14645 / JCM 23072 / IMI 49137</strain>
    </source>
</reference>
<evidence type="ECO:0000256" key="1">
    <source>
        <dbReference type="SAM" id="MobiDB-lite"/>
    </source>
</evidence>